<evidence type="ECO:0000313" key="4">
    <source>
        <dbReference type="Proteomes" id="UP001224775"/>
    </source>
</evidence>
<reference evidence="3" key="1">
    <citation type="submission" date="2023-06" db="EMBL/GenBank/DDBJ databases">
        <title>Survivors Of The Sea: Transcriptome response of Skeletonema marinoi to long-term dormancy.</title>
        <authorList>
            <person name="Pinder M.I.M."/>
            <person name="Kourtchenko O."/>
            <person name="Robertson E.K."/>
            <person name="Larsson T."/>
            <person name="Maumus F."/>
            <person name="Osuna-Cruz C.M."/>
            <person name="Vancaester E."/>
            <person name="Stenow R."/>
            <person name="Vandepoele K."/>
            <person name="Ploug H."/>
            <person name="Bruchert V."/>
            <person name="Godhe A."/>
            <person name="Topel M."/>
        </authorList>
    </citation>
    <scope>NUCLEOTIDE SEQUENCE</scope>
    <source>
        <strain evidence="3">R05AC</strain>
    </source>
</reference>
<keyword evidence="4" id="KW-1185">Reference proteome</keyword>
<dbReference type="Proteomes" id="UP001224775">
    <property type="component" value="Unassembled WGS sequence"/>
</dbReference>
<dbReference type="InterPro" id="IPR013103">
    <property type="entry name" value="RVT_2"/>
</dbReference>
<organism evidence="3 4">
    <name type="scientific">Skeletonema marinoi</name>
    <dbReference type="NCBI Taxonomy" id="267567"/>
    <lineage>
        <taxon>Eukaryota</taxon>
        <taxon>Sar</taxon>
        <taxon>Stramenopiles</taxon>
        <taxon>Ochrophyta</taxon>
        <taxon>Bacillariophyta</taxon>
        <taxon>Coscinodiscophyceae</taxon>
        <taxon>Thalassiosirophycidae</taxon>
        <taxon>Thalassiosirales</taxon>
        <taxon>Skeletonemataceae</taxon>
        <taxon>Skeletonema</taxon>
        <taxon>Skeletonema marinoi-dohrnii complex</taxon>
    </lineage>
</organism>
<protein>
    <recommendedName>
        <fullName evidence="2">Reverse transcriptase Ty1/copia-type domain-containing protein</fullName>
    </recommendedName>
</protein>
<gene>
    <name evidence="3" type="ORF">QTG54_011561</name>
</gene>
<dbReference type="PANTHER" id="PTHR11439">
    <property type="entry name" value="GAG-POL-RELATED RETROTRANSPOSON"/>
    <property type="match status" value="1"/>
</dbReference>
<name>A0AAD9D9I6_9STRA</name>
<dbReference type="PANTHER" id="PTHR11439:SF467">
    <property type="entry name" value="INTEGRASE CATALYTIC DOMAIN-CONTAINING PROTEIN"/>
    <property type="match status" value="1"/>
</dbReference>
<dbReference type="CDD" id="cd09272">
    <property type="entry name" value="RNase_HI_RT_Ty1"/>
    <property type="match status" value="1"/>
</dbReference>
<accession>A0AAD9D9I6</accession>
<sequence>MVDIFLDAHFQVDGEQADMRQRKPLGKEEQRKPLGLAELGVFRLVWTYAEKKAGDVKIRRKSRAAVDGSPKAAAADVIGQTYANCVDQTAARLFYAITAAENLLIYGADVKNAFAEAPPPDQNFYIKPDRAFNNWWENCLGNPPLAPDEVITGQRAFQGHPEAPRLWEKYSDKILRQIGFKPTTHEPCLYSGIIDNERVLLMKQVDDFALSAPSERIANLVYDAIDEHITFPIKRLGLATLFNGLDVDQTAEHIKISAESFLDKIMENHLAKWIKHAHELKNMPTPLPTVPAFLKGFLSSEGDRLENGQPDPVYQREAERESQLPSSYRSALGECTYAMATCRPDIAHAVVKLSQFSVCPHKLHYSGLKHLLKYLYHTKSDGLYFWRETANPLLTKKDRPRINSNRNDLLWKQRREFGPTELNGSADSDWGTCPKTRRSFSGMIIRMAGGTIAYKTRLQSVIAQSSTEAELMAANDAGKMILYIRSILWDLGIPQLAATVIGEDNDACTAIGNAQKPTPRTKHVDIKQRAIADWIERDLLKLERVDTSVNLSDQMTKLLSRILFHRHNDYILGHVPPGYTRAYKEYFGTGLKVDLNTGDKNPTTSADKRLANSLAARWDYICLYS</sequence>
<dbReference type="AlphaFoldDB" id="A0AAD9D9I6"/>
<comment type="caution">
    <text evidence="3">The sequence shown here is derived from an EMBL/GenBank/DDBJ whole genome shotgun (WGS) entry which is preliminary data.</text>
</comment>
<evidence type="ECO:0000313" key="3">
    <source>
        <dbReference type="EMBL" id="KAK1737789.1"/>
    </source>
</evidence>
<proteinExistence type="predicted"/>
<evidence type="ECO:0000259" key="2">
    <source>
        <dbReference type="Pfam" id="PF07727"/>
    </source>
</evidence>
<feature type="region of interest" description="Disordered" evidence="1">
    <location>
        <begin position="302"/>
        <end position="322"/>
    </location>
</feature>
<dbReference type="EMBL" id="JATAAI010000023">
    <property type="protein sequence ID" value="KAK1737789.1"/>
    <property type="molecule type" value="Genomic_DNA"/>
</dbReference>
<feature type="domain" description="Reverse transcriptase Ty1/copia-type" evidence="2">
    <location>
        <begin position="45"/>
        <end position="268"/>
    </location>
</feature>
<evidence type="ECO:0000256" key="1">
    <source>
        <dbReference type="SAM" id="MobiDB-lite"/>
    </source>
</evidence>
<dbReference type="Pfam" id="PF07727">
    <property type="entry name" value="RVT_2"/>
    <property type="match status" value="1"/>
</dbReference>